<dbReference type="Proteomes" id="UP000249497">
    <property type="component" value="Unassembled WGS sequence"/>
</dbReference>
<name>A0A8T8X9G1_ASPJA</name>
<dbReference type="EMBL" id="KZ824778">
    <property type="protein sequence ID" value="RAH84514.1"/>
    <property type="molecule type" value="Genomic_DNA"/>
</dbReference>
<keyword evidence="5" id="KW-1185">Reference proteome</keyword>
<evidence type="ECO:0000313" key="4">
    <source>
        <dbReference type="EMBL" id="RAH84514.1"/>
    </source>
</evidence>
<dbReference type="AlphaFoldDB" id="A0A8T8X9G1"/>
<dbReference type="RefSeq" id="XP_025530408.1">
    <property type="nucleotide sequence ID" value="XM_025674312.1"/>
</dbReference>
<organism evidence="4 5">
    <name type="scientific">Aspergillus japonicus CBS 114.51</name>
    <dbReference type="NCBI Taxonomy" id="1448312"/>
    <lineage>
        <taxon>Eukaryota</taxon>
        <taxon>Fungi</taxon>
        <taxon>Dikarya</taxon>
        <taxon>Ascomycota</taxon>
        <taxon>Pezizomycotina</taxon>
        <taxon>Eurotiomycetes</taxon>
        <taxon>Eurotiomycetidae</taxon>
        <taxon>Eurotiales</taxon>
        <taxon>Aspergillaceae</taxon>
        <taxon>Aspergillus</taxon>
        <taxon>Aspergillus subgen. Circumdati</taxon>
    </lineage>
</organism>
<evidence type="ECO:0000259" key="3">
    <source>
        <dbReference type="Pfam" id="PF00561"/>
    </source>
</evidence>
<dbReference type="OrthoDB" id="8119704at2759"/>
<protein>
    <submittedName>
        <fullName evidence="4">Alpha/beta hydrolase</fullName>
    </submittedName>
</protein>
<comment type="similarity">
    <text evidence="1">Belongs to the AB hydrolase superfamily.</text>
</comment>
<dbReference type="Gene3D" id="3.40.50.1820">
    <property type="entry name" value="alpha/beta hydrolase"/>
    <property type="match status" value="1"/>
</dbReference>
<gene>
    <name evidence="4" type="ORF">BO86DRAFT_407945</name>
</gene>
<proteinExistence type="inferred from homology"/>
<dbReference type="InterPro" id="IPR029058">
    <property type="entry name" value="AB_hydrolase_fold"/>
</dbReference>
<dbReference type="GO" id="GO:0052689">
    <property type="term" value="F:carboxylic ester hydrolase activity"/>
    <property type="evidence" value="ECO:0007669"/>
    <property type="project" value="TreeGrafter"/>
</dbReference>
<dbReference type="GeneID" id="37178004"/>
<evidence type="ECO:0000313" key="5">
    <source>
        <dbReference type="Proteomes" id="UP000249497"/>
    </source>
</evidence>
<dbReference type="InterPro" id="IPR000073">
    <property type="entry name" value="AB_hydrolase_1"/>
</dbReference>
<evidence type="ECO:0000256" key="2">
    <source>
        <dbReference type="ARBA" id="ARBA00022801"/>
    </source>
</evidence>
<keyword evidence="2 4" id="KW-0378">Hydrolase</keyword>
<sequence length="340" mass="38337">MSFIRQQRPHHILRSLYTSPPPPPPPPARVQLAYELHHHHRQPPRSSSSSPSTSPILFLHGFLGSKRENRLISRQALSQKLIGSMAPCVSSPPFFSSCIDLRNHGDSGHHPKHDYMELALDVRSFIEKHRIREPTIIGHSMGAKTALTLSLESPNLIKDVVAIDNGPIHLPLKSDFLGYLQGLARLQEERITSHRQADEILAAYEKDPVIRLWLISNLVKKPNSPYLDLRIPVEILKTAMGPLGDFPYRETQEGAKQFHGRVLFLRALRSHYIPETAFPTISSFFPAAKIVNIDSGHWIVQEKPEELRQEKAPSGADGLSMLDDFADIYANPPCRLDPRE</sequence>
<evidence type="ECO:0000256" key="1">
    <source>
        <dbReference type="ARBA" id="ARBA00008645"/>
    </source>
</evidence>
<dbReference type="GO" id="GO:0005739">
    <property type="term" value="C:mitochondrion"/>
    <property type="evidence" value="ECO:0007669"/>
    <property type="project" value="TreeGrafter"/>
</dbReference>
<feature type="domain" description="AB hydrolase-1" evidence="3">
    <location>
        <begin position="55"/>
        <end position="304"/>
    </location>
</feature>
<dbReference type="Pfam" id="PF00561">
    <property type="entry name" value="Abhydrolase_1"/>
    <property type="match status" value="1"/>
</dbReference>
<reference evidence="4 5" key="1">
    <citation type="submission" date="2018-02" db="EMBL/GenBank/DDBJ databases">
        <title>The genomes of Aspergillus section Nigri reveals drivers in fungal speciation.</title>
        <authorList>
            <consortium name="DOE Joint Genome Institute"/>
            <person name="Vesth T.C."/>
            <person name="Nybo J."/>
            <person name="Theobald S."/>
            <person name="Brandl J."/>
            <person name="Frisvad J.C."/>
            <person name="Nielsen K.F."/>
            <person name="Lyhne E.K."/>
            <person name="Kogle M.E."/>
            <person name="Kuo A."/>
            <person name="Riley R."/>
            <person name="Clum A."/>
            <person name="Nolan M."/>
            <person name="Lipzen A."/>
            <person name="Salamov A."/>
            <person name="Henrissat B."/>
            <person name="Wiebenga A."/>
            <person name="De vries R.P."/>
            <person name="Grigoriev I.V."/>
            <person name="Mortensen U.H."/>
            <person name="Andersen M.R."/>
            <person name="Baker S.E."/>
        </authorList>
    </citation>
    <scope>NUCLEOTIDE SEQUENCE [LARGE SCALE GENOMIC DNA]</scope>
    <source>
        <strain evidence="4 5">CBS 114.51</strain>
    </source>
</reference>
<dbReference type="SUPFAM" id="SSF53474">
    <property type="entry name" value="alpha/beta-Hydrolases"/>
    <property type="match status" value="1"/>
</dbReference>
<accession>A0A8T8X9G1</accession>
<dbReference type="PANTHER" id="PTHR46118:SF4">
    <property type="entry name" value="PROTEIN ABHD11"/>
    <property type="match status" value="1"/>
</dbReference>
<dbReference type="PANTHER" id="PTHR46118">
    <property type="entry name" value="PROTEIN ABHD11"/>
    <property type="match status" value="1"/>
</dbReference>